<dbReference type="EMBL" id="FNQS01000011">
    <property type="protein sequence ID" value="SEA90058.1"/>
    <property type="molecule type" value="Genomic_DNA"/>
</dbReference>
<reference evidence="1 2" key="1">
    <citation type="submission" date="2016-10" db="EMBL/GenBank/DDBJ databases">
        <authorList>
            <person name="de Groot N.N."/>
        </authorList>
    </citation>
    <scope>NUCLEOTIDE SEQUENCE [LARGE SCALE GENOMIC DNA]</scope>
    <source>
        <strain evidence="1 2">ATCC 29281</strain>
    </source>
</reference>
<dbReference type="Proteomes" id="UP000187280">
    <property type="component" value="Unassembled WGS sequence"/>
</dbReference>
<evidence type="ECO:0000313" key="2">
    <source>
        <dbReference type="Proteomes" id="UP000187280"/>
    </source>
</evidence>
<name>A0A1H4EZJ7_9GAMM</name>
<sequence length="40" mass="4706">MLSQLPTNQKLFLRGAIVHCESMVFCPYNQTISNFYRKLL</sequence>
<evidence type="ECO:0000313" key="1">
    <source>
        <dbReference type="EMBL" id="SEA90058.1"/>
    </source>
</evidence>
<proteinExistence type="predicted"/>
<organism evidence="1 2">
    <name type="scientific">Lonsdalea quercina</name>
    <dbReference type="NCBI Taxonomy" id="71657"/>
    <lineage>
        <taxon>Bacteria</taxon>
        <taxon>Pseudomonadati</taxon>
        <taxon>Pseudomonadota</taxon>
        <taxon>Gammaproteobacteria</taxon>
        <taxon>Enterobacterales</taxon>
        <taxon>Pectobacteriaceae</taxon>
        <taxon>Lonsdalea</taxon>
    </lineage>
</organism>
<protein>
    <submittedName>
        <fullName evidence="1">Uncharacterized protein</fullName>
    </submittedName>
</protein>
<dbReference type="AlphaFoldDB" id="A0A1H4EZJ7"/>
<keyword evidence="2" id="KW-1185">Reference proteome</keyword>
<accession>A0A1H4EZJ7</accession>
<gene>
    <name evidence="1" type="ORF">SAMN02982996_02831</name>
</gene>